<feature type="compositionally biased region" description="Polar residues" evidence="4">
    <location>
        <begin position="660"/>
        <end position="669"/>
    </location>
</feature>
<gene>
    <name evidence="8" type="ORF">M413DRAFT_355825</name>
</gene>
<dbReference type="STRING" id="686832.A0A0C3CK98"/>
<dbReference type="PANTHER" id="PTHR12573">
    <property type="entry name" value="AT09986P-RELATED"/>
    <property type="match status" value="1"/>
</dbReference>
<dbReference type="GO" id="GO:0007165">
    <property type="term" value="P:signal transduction"/>
    <property type="evidence" value="ECO:0007669"/>
    <property type="project" value="InterPro"/>
</dbReference>
<feature type="compositionally biased region" description="Polar residues" evidence="4">
    <location>
        <begin position="370"/>
        <end position="385"/>
    </location>
</feature>
<dbReference type="PANTHER" id="PTHR12573:SF4">
    <property type="entry name" value="AT09986P-RELATED"/>
    <property type="match status" value="1"/>
</dbReference>
<dbReference type="SUPFAM" id="SSF54236">
    <property type="entry name" value="Ubiquitin-like"/>
    <property type="match status" value="1"/>
</dbReference>
<protein>
    <recommendedName>
        <fullName evidence="10">Protein kinase regulator</fullName>
    </recommendedName>
</protein>
<feature type="compositionally biased region" description="Low complexity" evidence="4">
    <location>
        <begin position="640"/>
        <end position="655"/>
    </location>
</feature>
<dbReference type="AlphaFoldDB" id="A0A0C3CK98"/>
<feature type="compositionally biased region" description="Low complexity" evidence="4">
    <location>
        <begin position="414"/>
        <end position="433"/>
    </location>
</feature>
<evidence type="ECO:0000256" key="4">
    <source>
        <dbReference type="SAM" id="MobiDB-lite"/>
    </source>
</evidence>
<dbReference type="HOGENOM" id="CLU_016105_0_0_1"/>
<organism evidence="8 9">
    <name type="scientific">Hebeloma cylindrosporum</name>
    <dbReference type="NCBI Taxonomy" id="76867"/>
    <lineage>
        <taxon>Eukaryota</taxon>
        <taxon>Fungi</taxon>
        <taxon>Dikarya</taxon>
        <taxon>Basidiomycota</taxon>
        <taxon>Agaricomycotina</taxon>
        <taxon>Agaricomycetes</taxon>
        <taxon>Agaricomycetidae</taxon>
        <taxon>Agaricales</taxon>
        <taxon>Agaricineae</taxon>
        <taxon>Hymenogastraceae</taxon>
        <taxon>Hebeloma</taxon>
    </lineage>
</organism>
<dbReference type="Gene3D" id="3.10.20.90">
    <property type="entry name" value="Phosphatidylinositol 3-kinase Catalytic Subunit, Chain A, domain 1"/>
    <property type="match status" value="1"/>
</dbReference>
<proteinExistence type="predicted"/>
<feature type="domain" description="SH3" evidence="5">
    <location>
        <begin position="577"/>
        <end position="637"/>
    </location>
</feature>
<dbReference type="PROSITE" id="PS50200">
    <property type="entry name" value="RA"/>
    <property type="match status" value="1"/>
</dbReference>
<evidence type="ECO:0000256" key="3">
    <source>
        <dbReference type="SAM" id="Coils"/>
    </source>
</evidence>
<reference evidence="8 9" key="1">
    <citation type="submission" date="2014-04" db="EMBL/GenBank/DDBJ databases">
        <authorList>
            <consortium name="DOE Joint Genome Institute"/>
            <person name="Kuo A."/>
            <person name="Gay G."/>
            <person name="Dore J."/>
            <person name="Kohler A."/>
            <person name="Nagy L.G."/>
            <person name="Floudas D."/>
            <person name="Copeland A."/>
            <person name="Barry K.W."/>
            <person name="Cichocki N."/>
            <person name="Veneault-Fourrey C."/>
            <person name="LaButti K."/>
            <person name="Lindquist E.A."/>
            <person name="Lipzen A."/>
            <person name="Lundell T."/>
            <person name="Morin E."/>
            <person name="Murat C."/>
            <person name="Sun H."/>
            <person name="Tunlid A."/>
            <person name="Henrissat B."/>
            <person name="Grigoriev I.V."/>
            <person name="Hibbett D.S."/>
            <person name="Martin F."/>
            <person name="Nordberg H.P."/>
            <person name="Cantor M.N."/>
            <person name="Hua S.X."/>
        </authorList>
    </citation>
    <scope>NUCLEOTIDE SEQUENCE [LARGE SCALE GENOMIC DNA]</scope>
    <source>
        <strain evidence="9">h7</strain>
    </source>
</reference>
<feature type="region of interest" description="Disordered" evidence="4">
    <location>
        <begin position="326"/>
        <end position="469"/>
    </location>
</feature>
<dbReference type="Pfam" id="PF00018">
    <property type="entry name" value="SH3_1"/>
    <property type="match status" value="2"/>
</dbReference>
<feature type="coiled-coil region" evidence="3">
    <location>
        <begin position="101"/>
        <end position="135"/>
    </location>
</feature>
<feature type="domain" description="SAM" evidence="6">
    <location>
        <begin position="13"/>
        <end position="76"/>
    </location>
</feature>
<feature type="domain" description="SH3" evidence="5">
    <location>
        <begin position="470"/>
        <end position="539"/>
    </location>
</feature>
<dbReference type="CDD" id="cd09533">
    <property type="entry name" value="SAM_Ste50-like_fungal"/>
    <property type="match status" value="1"/>
</dbReference>
<dbReference type="Proteomes" id="UP000053424">
    <property type="component" value="Unassembled WGS sequence"/>
</dbReference>
<dbReference type="CDD" id="cd01786">
    <property type="entry name" value="RA_STE50"/>
    <property type="match status" value="1"/>
</dbReference>
<evidence type="ECO:0000259" key="5">
    <source>
        <dbReference type="PROSITE" id="PS50002"/>
    </source>
</evidence>
<keyword evidence="1 2" id="KW-0728">SH3 domain</keyword>
<dbReference type="InterPro" id="IPR001452">
    <property type="entry name" value="SH3_domain"/>
</dbReference>
<dbReference type="EMBL" id="KN831773">
    <property type="protein sequence ID" value="KIM44544.1"/>
    <property type="molecule type" value="Genomic_DNA"/>
</dbReference>
<dbReference type="SUPFAM" id="SSF50044">
    <property type="entry name" value="SH3-domain"/>
    <property type="match status" value="2"/>
</dbReference>
<evidence type="ECO:0000256" key="2">
    <source>
        <dbReference type="PROSITE-ProRule" id="PRU00192"/>
    </source>
</evidence>
<keyword evidence="3" id="KW-0175">Coiled coil</keyword>
<dbReference type="Pfam" id="PF00536">
    <property type="entry name" value="SAM_1"/>
    <property type="match status" value="1"/>
</dbReference>
<dbReference type="SMART" id="SM00314">
    <property type="entry name" value="RA"/>
    <property type="match status" value="1"/>
</dbReference>
<dbReference type="SMART" id="SM00454">
    <property type="entry name" value="SAM"/>
    <property type="match status" value="1"/>
</dbReference>
<accession>A0A0C3CK98</accession>
<dbReference type="CDD" id="cd00174">
    <property type="entry name" value="SH3"/>
    <property type="match status" value="2"/>
</dbReference>
<name>A0A0C3CK98_HEBCY</name>
<sequence>MEGLPADRHILDWDEVDVHNWLSSLGYPQYEAQIREHKIRGDSLCDLDFEGLKSLGITSIGQRLSILKHIYQVKLSHNVPIEEHQYIPPSEAPERVENINVQKLHSIVKEQAQRLRTLEEDNRNLTDTLQSFVEEFNVLRPSAGQPDEGPSSIRRQPSFKWAQFVKPQKSPTKADALESPHPSPQRIEHDIPSYSRNAGSSSLPSTSNNAERSRVTPPNGVSASTPKPTRHESSDNLKSFKVSLEDPTWKVLPAALKKYRINNDNWQSYAMFICYGPSGNRIERCLSYDEKPLLLFQKLKNAKKDPVFMLKHIKDIRSPKAVAQQKHAARKASSIISQESTVTNATQGHHKQPSASRITHRPPRLEVQDLSASTPTMSTGLSSQPGWPEASVLSPDPSRQEDISLSPPSASTQTSHLSNSTSYSSLSGTTLVSQNASGRETARPQNNGDHGTDPITGGASSREMPPASSNGVSYAVAIYPYMAEQDDEFDVVVGDTFVILSRARGWWVVQRDPTGSGIVDTDIVKQGWVPAGCLLETNVPVASAIAEATAAKNGTTSGSPPDTPVSKTPILPLSIISTSFPGIALMDYKKKGEEELDLLKDDALRVFKRYNHWSYAVKEVGGDRGWVPSWFIGKVSASGVVPSTPNSSVPPSSTPLGLDDSQTQVSPMSSAFPPVQSRTTPIVI</sequence>
<dbReference type="InterPro" id="IPR029071">
    <property type="entry name" value="Ubiquitin-like_domsf"/>
</dbReference>
<keyword evidence="9" id="KW-1185">Reference proteome</keyword>
<evidence type="ECO:0000256" key="1">
    <source>
        <dbReference type="ARBA" id="ARBA00022443"/>
    </source>
</evidence>
<dbReference type="OrthoDB" id="8883818at2759"/>
<evidence type="ECO:0000313" key="9">
    <source>
        <dbReference type="Proteomes" id="UP000053424"/>
    </source>
</evidence>
<dbReference type="SUPFAM" id="SSF47769">
    <property type="entry name" value="SAM/Pointed domain"/>
    <property type="match status" value="1"/>
</dbReference>
<dbReference type="PROSITE" id="PS50105">
    <property type="entry name" value="SAM_DOMAIN"/>
    <property type="match status" value="1"/>
</dbReference>
<evidence type="ECO:0000259" key="7">
    <source>
        <dbReference type="PROSITE" id="PS50200"/>
    </source>
</evidence>
<dbReference type="InterPro" id="IPR001660">
    <property type="entry name" value="SAM"/>
</dbReference>
<dbReference type="InterPro" id="IPR000159">
    <property type="entry name" value="RA_dom"/>
</dbReference>
<dbReference type="Gene3D" id="1.10.150.50">
    <property type="entry name" value="Transcription Factor, Ets-1"/>
    <property type="match status" value="1"/>
</dbReference>
<evidence type="ECO:0000313" key="8">
    <source>
        <dbReference type="EMBL" id="KIM44544.1"/>
    </source>
</evidence>
<dbReference type="Pfam" id="PF00788">
    <property type="entry name" value="RA"/>
    <property type="match status" value="1"/>
</dbReference>
<feature type="compositionally biased region" description="Polar residues" evidence="4">
    <location>
        <begin position="334"/>
        <end position="347"/>
    </location>
</feature>
<feature type="region of interest" description="Disordered" evidence="4">
    <location>
        <begin position="164"/>
        <end position="236"/>
    </location>
</feature>
<feature type="region of interest" description="Disordered" evidence="4">
    <location>
        <begin position="640"/>
        <end position="684"/>
    </location>
</feature>
<feature type="compositionally biased region" description="Polar residues" evidence="4">
    <location>
        <begin position="194"/>
        <end position="210"/>
    </location>
</feature>
<dbReference type="SMART" id="SM00326">
    <property type="entry name" value="SH3"/>
    <property type="match status" value="2"/>
</dbReference>
<dbReference type="Gene3D" id="2.30.30.40">
    <property type="entry name" value="SH3 Domains"/>
    <property type="match status" value="2"/>
</dbReference>
<feature type="region of interest" description="Disordered" evidence="4">
    <location>
        <begin position="140"/>
        <end position="159"/>
    </location>
</feature>
<dbReference type="InterPro" id="IPR036028">
    <property type="entry name" value="SH3-like_dom_sf"/>
</dbReference>
<dbReference type="InterPro" id="IPR013761">
    <property type="entry name" value="SAM/pointed_sf"/>
</dbReference>
<feature type="domain" description="Ras-associating" evidence="7">
    <location>
        <begin position="238"/>
        <end position="315"/>
    </location>
</feature>
<feature type="compositionally biased region" description="Basic residues" evidence="4">
    <location>
        <begin position="348"/>
        <end position="362"/>
    </location>
</feature>
<evidence type="ECO:0008006" key="10">
    <source>
        <dbReference type="Google" id="ProtNLM"/>
    </source>
</evidence>
<dbReference type="PROSITE" id="PS50002">
    <property type="entry name" value="SH3"/>
    <property type="match status" value="2"/>
</dbReference>
<feature type="compositionally biased region" description="Polar residues" evidence="4">
    <location>
        <begin position="434"/>
        <end position="449"/>
    </location>
</feature>
<reference evidence="9" key="2">
    <citation type="submission" date="2015-01" db="EMBL/GenBank/DDBJ databases">
        <title>Evolutionary Origins and Diversification of the Mycorrhizal Mutualists.</title>
        <authorList>
            <consortium name="DOE Joint Genome Institute"/>
            <consortium name="Mycorrhizal Genomics Consortium"/>
            <person name="Kohler A."/>
            <person name="Kuo A."/>
            <person name="Nagy L.G."/>
            <person name="Floudas D."/>
            <person name="Copeland A."/>
            <person name="Barry K.W."/>
            <person name="Cichocki N."/>
            <person name="Veneault-Fourrey C."/>
            <person name="LaButti K."/>
            <person name="Lindquist E.A."/>
            <person name="Lipzen A."/>
            <person name="Lundell T."/>
            <person name="Morin E."/>
            <person name="Murat C."/>
            <person name="Riley R."/>
            <person name="Ohm R."/>
            <person name="Sun H."/>
            <person name="Tunlid A."/>
            <person name="Henrissat B."/>
            <person name="Grigoriev I.V."/>
            <person name="Hibbett D.S."/>
            <person name="Martin F."/>
        </authorList>
    </citation>
    <scope>NUCLEOTIDE SEQUENCE [LARGE SCALE GENOMIC DNA]</scope>
    <source>
        <strain evidence="9">h7</strain>
    </source>
</reference>
<evidence type="ECO:0000259" key="6">
    <source>
        <dbReference type="PROSITE" id="PS50105"/>
    </source>
</evidence>